<evidence type="ECO:0000256" key="2">
    <source>
        <dbReference type="ARBA" id="ARBA00008814"/>
    </source>
</evidence>
<evidence type="ECO:0000259" key="5">
    <source>
        <dbReference type="PROSITE" id="PS50983"/>
    </source>
</evidence>
<evidence type="ECO:0000256" key="3">
    <source>
        <dbReference type="ARBA" id="ARBA00022448"/>
    </source>
</evidence>
<dbReference type="PROSITE" id="PS51318">
    <property type="entry name" value="TAT"/>
    <property type="match status" value="1"/>
</dbReference>
<proteinExistence type="inferred from homology"/>
<evidence type="ECO:0000256" key="1">
    <source>
        <dbReference type="ARBA" id="ARBA00004196"/>
    </source>
</evidence>
<keyword evidence="4" id="KW-0732">Signal</keyword>
<dbReference type="EMBL" id="BAABDO010000062">
    <property type="protein sequence ID" value="GAA4146660.1"/>
    <property type="molecule type" value="Genomic_DNA"/>
</dbReference>
<dbReference type="Gene3D" id="3.40.50.1980">
    <property type="entry name" value="Nitrogenase molybdenum iron protein domain"/>
    <property type="match status" value="2"/>
</dbReference>
<dbReference type="Proteomes" id="UP001500266">
    <property type="component" value="Unassembled WGS sequence"/>
</dbReference>
<dbReference type="InterPro" id="IPR006311">
    <property type="entry name" value="TAT_signal"/>
</dbReference>
<dbReference type="InterPro" id="IPR002491">
    <property type="entry name" value="ABC_transptr_periplasmic_BD"/>
</dbReference>
<dbReference type="PROSITE" id="PS51257">
    <property type="entry name" value="PROKAR_LIPOPROTEIN"/>
    <property type="match status" value="1"/>
</dbReference>
<protein>
    <submittedName>
        <fullName evidence="6">Siderophore-binding protein DesE</fullName>
    </submittedName>
</protein>
<dbReference type="PANTHER" id="PTHR30532:SF24">
    <property type="entry name" value="FERRIC ENTEROBACTIN-BINDING PERIPLASMIC PROTEIN FEPB"/>
    <property type="match status" value="1"/>
</dbReference>
<dbReference type="RefSeq" id="WP_345022925.1">
    <property type="nucleotide sequence ID" value="NZ_BAABDO010000062.1"/>
</dbReference>
<sequence>MSDTVRRHLLTRRTVLGAGGAAALGALLAACGGGDSSEGGSTADSGGWTFTDDRGTKVSLKSRPQRVVAYIGSAAALYDFGVTTDQIVGVYGPTKLKDGSPDPQAGRVPVDKVTIIGNAYGEFNLEKYASLRPELLIDNMFVPGQLFYVPAESKDKIFALAPSIGVSTGSAPLPKPIERFRQLAAALGADTNSSQVTQAKARFDKAAQAVRDAVAANKGIKVLAASASPDLFYASNPGKNSDLMYYRELGVDVIVPEKLDKDGYFESLSWENADKYQADVIILDSRTQALQPKDLGDKPSWKDLPAVKANQVIGWQPEPVFSYTGCAPLLEQLAQTLKNAKKII</sequence>
<accession>A0ABP7Z3N1</accession>
<evidence type="ECO:0000256" key="4">
    <source>
        <dbReference type="ARBA" id="ARBA00022729"/>
    </source>
</evidence>
<comment type="caution">
    <text evidence="6">The sequence shown here is derived from an EMBL/GenBank/DDBJ whole genome shotgun (WGS) entry which is preliminary data.</text>
</comment>
<dbReference type="PANTHER" id="PTHR30532">
    <property type="entry name" value="IRON III DICITRATE-BINDING PERIPLASMIC PROTEIN"/>
    <property type="match status" value="1"/>
</dbReference>
<organism evidence="6 7">
    <name type="scientific">Actinomadura keratinilytica</name>
    <dbReference type="NCBI Taxonomy" id="547461"/>
    <lineage>
        <taxon>Bacteria</taxon>
        <taxon>Bacillati</taxon>
        <taxon>Actinomycetota</taxon>
        <taxon>Actinomycetes</taxon>
        <taxon>Streptosporangiales</taxon>
        <taxon>Thermomonosporaceae</taxon>
        <taxon>Actinomadura</taxon>
    </lineage>
</organism>
<gene>
    <name evidence="6" type="primary">desE</name>
    <name evidence="6" type="ORF">GCM10022416_39370</name>
</gene>
<keyword evidence="7" id="KW-1185">Reference proteome</keyword>
<comment type="similarity">
    <text evidence="2">Belongs to the bacterial solute-binding protein 8 family.</text>
</comment>
<dbReference type="PROSITE" id="PS50983">
    <property type="entry name" value="FE_B12_PBP"/>
    <property type="match status" value="1"/>
</dbReference>
<reference evidence="7" key="1">
    <citation type="journal article" date="2019" name="Int. J. Syst. Evol. Microbiol.">
        <title>The Global Catalogue of Microorganisms (GCM) 10K type strain sequencing project: providing services to taxonomists for standard genome sequencing and annotation.</title>
        <authorList>
            <consortium name="The Broad Institute Genomics Platform"/>
            <consortium name="The Broad Institute Genome Sequencing Center for Infectious Disease"/>
            <person name="Wu L."/>
            <person name="Ma J."/>
        </authorList>
    </citation>
    <scope>NUCLEOTIDE SEQUENCE [LARGE SCALE GENOMIC DNA]</scope>
    <source>
        <strain evidence="7">JCM 17316</strain>
    </source>
</reference>
<name>A0ABP7Z3N1_9ACTN</name>
<evidence type="ECO:0000313" key="7">
    <source>
        <dbReference type="Proteomes" id="UP001500266"/>
    </source>
</evidence>
<evidence type="ECO:0000313" key="6">
    <source>
        <dbReference type="EMBL" id="GAA4146660.1"/>
    </source>
</evidence>
<dbReference type="Pfam" id="PF01497">
    <property type="entry name" value="Peripla_BP_2"/>
    <property type="match status" value="1"/>
</dbReference>
<comment type="subcellular location">
    <subcellularLocation>
        <location evidence="1">Cell envelope</location>
    </subcellularLocation>
</comment>
<dbReference type="InterPro" id="IPR051313">
    <property type="entry name" value="Bact_iron-sidero_bind"/>
</dbReference>
<keyword evidence="3" id="KW-0813">Transport</keyword>
<dbReference type="SUPFAM" id="SSF53807">
    <property type="entry name" value="Helical backbone' metal receptor"/>
    <property type="match status" value="1"/>
</dbReference>
<feature type="domain" description="Fe/B12 periplasmic-binding" evidence="5">
    <location>
        <begin position="65"/>
        <end position="344"/>
    </location>
</feature>